<evidence type="ECO:0000313" key="8">
    <source>
        <dbReference type="EMBL" id="MBP2380671.1"/>
    </source>
</evidence>
<comment type="subcellular location">
    <subcellularLocation>
        <location evidence="1">Cell membrane</location>
        <topology evidence="1">Multi-pass membrane protein</topology>
    </subcellularLocation>
</comment>
<protein>
    <submittedName>
        <fullName evidence="8">Flp pilus assembly protein TadB</fullName>
    </submittedName>
</protein>
<proteinExistence type="predicted"/>
<name>A0ABS4WWY5_9MICO</name>
<keyword evidence="9" id="KW-1185">Reference proteome</keyword>
<evidence type="ECO:0000256" key="2">
    <source>
        <dbReference type="ARBA" id="ARBA00022475"/>
    </source>
</evidence>
<keyword evidence="3 6" id="KW-0812">Transmembrane</keyword>
<dbReference type="EMBL" id="JAGIOD010000001">
    <property type="protein sequence ID" value="MBP2380671.1"/>
    <property type="molecule type" value="Genomic_DNA"/>
</dbReference>
<dbReference type="PANTHER" id="PTHR35007">
    <property type="entry name" value="INTEGRAL MEMBRANE PROTEIN-RELATED"/>
    <property type="match status" value="1"/>
</dbReference>
<evidence type="ECO:0000256" key="5">
    <source>
        <dbReference type="ARBA" id="ARBA00023136"/>
    </source>
</evidence>
<feature type="transmembrane region" description="Helical" evidence="6">
    <location>
        <begin position="50"/>
        <end position="80"/>
    </location>
</feature>
<keyword evidence="4 6" id="KW-1133">Transmembrane helix</keyword>
<dbReference type="InterPro" id="IPR018076">
    <property type="entry name" value="T2SS_GspF_dom"/>
</dbReference>
<evidence type="ECO:0000256" key="6">
    <source>
        <dbReference type="SAM" id="Phobius"/>
    </source>
</evidence>
<dbReference type="RefSeq" id="WP_209898950.1">
    <property type="nucleotide sequence ID" value="NZ_BAAAJW010000014.1"/>
</dbReference>
<keyword evidence="2" id="KW-1003">Cell membrane</keyword>
<dbReference type="PANTHER" id="PTHR35007:SF3">
    <property type="entry name" value="POSSIBLE CONSERVED ALANINE RICH MEMBRANE PROTEIN"/>
    <property type="match status" value="1"/>
</dbReference>
<keyword evidence="5 6" id="KW-0472">Membrane</keyword>
<dbReference type="Proteomes" id="UP001519290">
    <property type="component" value="Unassembled WGS sequence"/>
</dbReference>
<comment type="caution">
    <text evidence="8">The sequence shown here is derived from an EMBL/GenBank/DDBJ whole genome shotgun (WGS) entry which is preliminary data.</text>
</comment>
<gene>
    <name evidence="8" type="ORF">JOF43_000628</name>
</gene>
<feature type="domain" description="Type II secretion system protein GspF" evidence="7">
    <location>
        <begin position="102"/>
        <end position="226"/>
    </location>
</feature>
<dbReference type="Pfam" id="PF00482">
    <property type="entry name" value="T2SSF"/>
    <property type="match status" value="1"/>
</dbReference>
<reference evidence="8 9" key="1">
    <citation type="submission" date="2021-03" db="EMBL/GenBank/DDBJ databases">
        <title>Sequencing the genomes of 1000 actinobacteria strains.</title>
        <authorList>
            <person name="Klenk H.-P."/>
        </authorList>
    </citation>
    <scope>NUCLEOTIDE SEQUENCE [LARGE SCALE GENOMIC DNA]</scope>
    <source>
        <strain evidence="8 9">DSM 14566</strain>
    </source>
</reference>
<evidence type="ECO:0000313" key="9">
    <source>
        <dbReference type="Proteomes" id="UP001519290"/>
    </source>
</evidence>
<evidence type="ECO:0000256" key="3">
    <source>
        <dbReference type="ARBA" id="ARBA00022692"/>
    </source>
</evidence>
<sequence>MLPLTAALLALLAGAGLWLTIAGARRTAEPVKRPRARQLSRGRRTQLRRVLVGVVIGLLLWLLTGYFVAVLAVPVLALLAPQLIPHSTGKSTIDRLNAMEEWARSLTGLLGAAASIEQAIVASRSSAPEALKEEIGMLAARLQAGIPVERALENFGDDLDDPTGDLLTGSLILGTRRRGAGLTRILEGTAQTISDDVAARRQIEADRAKPRANARLITVISLVVVVGQFVLNPDYVEPYQTPMGQIVLVVLVAIFLLALWWMNLVSREPRSQRLLRPSGGA</sequence>
<organism evidence="8 9">
    <name type="scientific">Brachybacterium sacelli</name>
    <dbReference type="NCBI Taxonomy" id="173364"/>
    <lineage>
        <taxon>Bacteria</taxon>
        <taxon>Bacillati</taxon>
        <taxon>Actinomycetota</taxon>
        <taxon>Actinomycetes</taxon>
        <taxon>Micrococcales</taxon>
        <taxon>Dermabacteraceae</taxon>
        <taxon>Brachybacterium</taxon>
    </lineage>
</organism>
<accession>A0ABS4WWY5</accession>
<evidence type="ECO:0000256" key="4">
    <source>
        <dbReference type="ARBA" id="ARBA00022989"/>
    </source>
</evidence>
<evidence type="ECO:0000259" key="7">
    <source>
        <dbReference type="Pfam" id="PF00482"/>
    </source>
</evidence>
<feature type="transmembrane region" description="Helical" evidence="6">
    <location>
        <begin position="243"/>
        <end position="265"/>
    </location>
</feature>
<evidence type="ECO:0000256" key="1">
    <source>
        <dbReference type="ARBA" id="ARBA00004651"/>
    </source>
</evidence>